<comment type="cofactor">
    <cofactor evidence="1 7">
        <name>FAD</name>
        <dbReference type="ChEBI" id="CHEBI:57692"/>
    </cofactor>
</comment>
<gene>
    <name evidence="9" type="ORF">UCREL1_11131</name>
</gene>
<dbReference type="InterPro" id="IPR007867">
    <property type="entry name" value="GMC_OxRtase_C"/>
</dbReference>
<keyword evidence="4 7" id="KW-0274">FAD</keyword>
<dbReference type="InterPro" id="IPR027424">
    <property type="entry name" value="Glucose_Oxidase_domain_2"/>
</dbReference>
<evidence type="ECO:0000256" key="1">
    <source>
        <dbReference type="ARBA" id="ARBA00001974"/>
    </source>
</evidence>
<dbReference type="OMA" id="LADHMIF"/>
<dbReference type="GO" id="GO:0016614">
    <property type="term" value="F:oxidoreductase activity, acting on CH-OH group of donors"/>
    <property type="evidence" value="ECO:0007669"/>
    <property type="project" value="InterPro"/>
</dbReference>
<evidence type="ECO:0000259" key="8">
    <source>
        <dbReference type="PROSITE" id="PS00624"/>
    </source>
</evidence>
<name>M7T5M2_EUTLA</name>
<evidence type="ECO:0000256" key="7">
    <source>
        <dbReference type="PIRSR" id="PIRSR000137-2"/>
    </source>
</evidence>
<evidence type="ECO:0000256" key="2">
    <source>
        <dbReference type="ARBA" id="ARBA00010790"/>
    </source>
</evidence>
<dbReference type="Pfam" id="PF13450">
    <property type="entry name" value="NAD_binding_8"/>
    <property type="match status" value="1"/>
</dbReference>
<dbReference type="Proteomes" id="UP000012174">
    <property type="component" value="Unassembled WGS sequence"/>
</dbReference>
<dbReference type="Gene3D" id="3.30.560.10">
    <property type="entry name" value="Glucose Oxidase, domain 3"/>
    <property type="match status" value="1"/>
</dbReference>
<dbReference type="PANTHER" id="PTHR11552">
    <property type="entry name" value="GLUCOSE-METHANOL-CHOLINE GMC OXIDOREDUCTASE"/>
    <property type="match status" value="1"/>
</dbReference>
<dbReference type="EMBL" id="KB707518">
    <property type="protein sequence ID" value="EMR61950.1"/>
    <property type="molecule type" value="Genomic_DNA"/>
</dbReference>
<dbReference type="InterPro" id="IPR036188">
    <property type="entry name" value="FAD/NAD-bd_sf"/>
</dbReference>
<evidence type="ECO:0000256" key="3">
    <source>
        <dbReference type="ARBA" id="ARBA00022630"/>
    </source>
</evidence>
<dbReference type="PANTHER" id="PTHR11552:SF123">
    <property type="entry name" value="GMC OXIDOREDUCTASE (AFU_ORTHOLOGUE AFUA_2G01770)-RELATED"/>
    <property type="match status" value="1"/>
</dbReference>
<dbReference type="PROSITE" id="PS00624">
    <property type="entry name" value="GMC_OXRED_2"/>
    <property type="match status" value="1"/>
</dbReference>
<dbReference type="InterPro" id="IPR012132">
    <property type="entry name" value="GMC_OxRdtase"/>
</dbReference>
<dbReference type="Gene3D" id="3.50.50.60">
    <property type="entry name" value="FAD/NAD(P)-binding domain"/>
    <property type="match status" value="2"/>
</dbReference>
<dbReference type="GO" id="GO:0050660">
    <property type="term" value="F:flavin adenine dinucleotide binding"/>
    <property type="evidence" value="ECO:0007669"/>
    <property type="project" value="InterPro"/>
</dbReference>
<dbReference type="SUPFAM" id="SSF51905">
    <property type="entry name" value="FAD/NAD(P)-binding domain"/>
    <property type="match status" value="1"/>
</dbReference>
<dbReference type="InterPro" id="IPR000172">
    <property type="entry name" value="GMC_OxRdtase_N"/>
</dbReference>
<evidence type="ECO:0000256" key="6">
    <source>
        <dbReference type="PIRSR" id="PIRSR000137-1"/>
    </source>
</evidence>
<keyword evidence="10" id="KW-1185">Reference proteome</keyword>
<dbReference type="Pfam" id="PF00732">
    <property type="entry name" value="GMC_oxred_N"/>
    <property type="match status" value="1"/>
</dbReference>
<proteinExistence type="inferred from homology"/>
<feature type="domain" description="Glucose-methanol-choline oxidoreductase N-terminal" evidence="8">
    <location>
        <begin position="226"/>
        <end position="240"/>
    </location>
</feature>
<sequence>MALPAVWDFIVVGGGIAGTVISSRLHQYNSSLQILMIEAGSDASGRADLLYPNTTNDAYHQFTWDYAGDIADYNEWADLVGDDRWGYDSMLPYFRMSEQWFSETENEEQHGHDGPIYVTTPSNMNRTYPLSDEVESSWKTLGVPEHPYYDMNAGNNLGLGELNENRIEGRRQIANTRYSLEGVTVLTETMVAEIVLDTSGAAPRATGVELRNGTQFSAREVILSAGAYRSPQILMLSGIGPSDQLTEHGIRVHVDAADVGQHFRDHFQLVLNWRLRDPSQGYAIGSSNPLFSAPQYGLGSHISWVTSTVGPREGLISAIEADEGAAPDPDSHYLLRTPQASMETLVDYEANPNVPGGGGTVAVDGTHISSVMVGLKPTSRGSVRLRSADIDDYPLVDPNYFATAVDRWAWREGVRDIVELMTGDTALGRDIVEGETPPPGARALTTQDADADIEARVRAAGYNTYHPMGSCSMGRVVDPDLRVIGVEGLRVVDASVIPIAIGAHTQAPVYALAEHAAALIAGEA</sequence>
<dbReference type="Pfam" id="PF05199">
    <property type="entry name" value="GMC_oxred_C"/>
    <property type="match status" value="1"/>
</dbReference>
<accession>M7T5M2</accession>
<keyword evidence="5" id="KW-0560">Oxidoreductase</keyword>
<dbReference type="Gene3D" id="4.10.450.10">
    <property type="entry name" value="Glucose Oxidase, domain 2"/>
    <property type="match status" value="1"/>
</dbReference>
<dbReference type="PIRSF" id="PIRSF000137">
    <property type="entry name" value="Alcohol_oxidase"/>
    <property type="match status" value="1"/>
</dbReference>
<feature type="active site" description="Proton donor" evidence="6">
    <location>
        <position position="466"/>
    </location>
</feature>
<evidence type="ECO:0000256" key="5">
    <source>
        <dbReference type="ARBA" id="ARBA00023002"/>
    </source>
</evidence>
<dbReference type="OrthoDB" id="269227at2759"/>
<dbReference type="eggNOG" id="KOG1238">
    <property type="taxonomic scope" value="Eukaryota"/>
</dbReference>
<organism evidence="9 10">
    <name type="scientific">Eutypa lata (strain UCR-EL1)</name>
    <name type="common">Grapevine dieback disease fungus</name>
    <name type="synonym">Eutypa armeniacae</name>
    <dbReference type="NCBI Taxonomy" id="1287681"/>
    <lineage>
        <taxon>Eukaryota</taxon>
        <taxon>Fungi</taxon>
        <taxon>Dikarya</taxon>
        <taxon>Ascomycota</taxon>
        <taxon>Pezizomycotina</taxon>
        <taxon>Sordariomycetes</taxon>
        <taxon>Xylariomycetidae</taxon>
        <taxon>Xylariales</taxon>
        <taxon>Diatrypaceae</taxon>
        <taxon>Eutypa</taxon>
    </lineage>
</organism>
<comment type="similarity">
    <text evidence="2">Belongs to the GMC oxidoreductase family.</text>
</comment>
<evidence type="ECO:0000256" key="4">
    <source>
        <dbReference type="ARBA" id="ARBA00022827"/>
    </source>
</evidence>
<dbReference type="HOGENOM" id="CLU_002865_6_3_1"/>
<keyword evidence="3" id="KW-0285">Flavoprotein</keyword>
<feature type="active site" description="Proton acceptor" evidence="6">
    <location>
        <position position="504"/>
    </location>
</feature>
<dbReference type="SUPFAM" id="SSF54373">
    <property type="entry name" value="FAD-linked reductases, C-terminal domain"/>
    <property type="match status" value="1"/>
</dbReference>
<evidence type="ECO:0000313" key="10">
    <source>
        <dbReference type="Proteomes" id="UP000012174"/>
    </source>
</evidence>
<evidence type="ECO:0000313" key="9">
    <source>
        <dbReference type="EMBL" id="EMR61950.1"/>
    </source>
</evidence>
<reference evidence="10" key="1">
    <citation type="journal article" date="2013" name="Genome Announc.">
        <title>Draft genome sequence of the grapevine dieback fungus Eutypa lata UCR-EL1.</title>
        <authorList>
            <person name="Blanco-Ulate B."/>
            <person name="Rolshausen P.E."/>
            <person name="Cantu D."/>
        </authorList>
    </citation>
    <scope>NUCLEOTIDE SEQUENCE [LARGE SCALE GENOMIC DNA]</scope>
    <source>
        <strain evidence="10">UCR-EL1</strain>
    </source>
</reference>
<dbReference type="AlphaFoldDB" id="M7T5M2"/>
<dbReference type="KEGG" id="ela:UCREL1_11131"/>
<feature type="binding site" evidence="7">
    <location>
        <position position="191"/>
    </location>
    <ligand>
        <name>FAD</name>
        <dbReference type="ChEBI" id="CHEBI:57692"/>
    </ligand>
</feature>
<protein>
    <submittedName>
        <fullName evidence="9">Putative glucose dehydrogenase protein</fullName>
    </submittedName>
</protein>